<evidence type="ECO:0000313" key="14">
    <source>
        <dbReference type="EMBL" id="MBT0663369.1"/>
    </source>
</evidence>
<comment type="function">
    <text evidence="1 10">Condenses 4-methyl-5-(beta-hydroxyethyl)thiazole monophosphate (THZ-P) and 2-methyl-4-amino-5-hydroxymethyl pyrimidine pyrophosphate (HMP-PP) to form thiamine monophosphate (TMP).</text>
</comment>
<evidence type="ECO:0000256" key="8">
    <source>
        <dbReference type="ARBA" id="ARBA00047851"/>
    </source>
</evidence>
<keyword evidence="4 10" id="KW-0479">Metal-binding</keyword>
<dbReference type="EC" id="2.5.1.3" evidence="10"/>
<comment type="pathway">
    <text evidence="2 10 12">Cofactor biosynthesis; thiamine diphosphate biosynthesis; thiamine phosphate from 4-amino-2-methyl-5-diphosphomethylpyrimidine and 4-methyl-5-(2-phosphoethyl)-thiazole: step 1/1.</text>
</comment>
<comment type="caution">
    <text evidence="14">The sequence shown here is derived from an EMBL/GenBank/DDBJ whole genome shotgun (WGS) entry which is preliminary data.</text>
</comment>
<dbReference type="Proteomes" id="UP000811899">
    <property type="component" value="Unassembled WGS sequence"/>
</dbReference>
<dbReference type="Gene3D" id="3.20.20.70">
    <property type="entry name" value="Aldolase class I"/>
    <property type="match status" value="1"/>
</dbReference>
<protein>
    <recommendedName>
        <fullName evidence="10">Thiamine-phosphate synthase</fullName>
        <shortName evidence="10">TP synthase</shortName>
        <shortName evidence="10">TPS</shortName>
        <ecNumber evidence="10">2.5.1.3</ecNumber>
    </recommendedName>
    <alternativeName>
        <fullName evidence="10">Thiamine-phosphate pyrophosphorylase</fullName>
        <shortName evidence="10">TMP pyrophosphorylase</shortName>
        <shortName evidence="10">TMP-PPase</shortName>
    </alternativeName>
</protein>
<dbReference type="CDD" id="cd00564">
    <property type="entry name" value="TMP_TenI"/>
    <property type="match status" value="1"/>
</dbReference>
<feature type="binding site" evidence="10">
    <location>
        <begin position="186"/>
        <end position="187"/>
    </location>
    <ligand>
        <name>2-[(2R,5Z)-2-carboxy-4-methylthiazol-5(2H)-ylidene]ethyl phosphate</name>
        <dbReference type="ChEBI" id="CHEBI:62899"/>
    </ligand>
</feature>
<evidence type="ECO:0000256" key="10">
    <source>
        <dbReference type="HAMAP-Rule" id="MF_00097"/>
    </source>
</evidence>
<dbReference type="GO" id="GO:0009228">
    <property type="term" value="P:thiamine biosynthetic process"/>
    <property type="evidence" value="ECO:0007669"/>
    <property type="project" value="UniProtKB-KW"/>
</dbReference>
<feature type="binding site" evidence="10">
    <location>
        <begin position="135"/>
        <end position="137"/>
    </location>
    <ligand>
        <name>2-[(2R,5Z)-2-carboxy-4-methylthiazol-5(2H)-ylidene]ethyl phosphate</name>
        <dbReference type="ChEBI" id="CHEBI:62899"/>
    </ligand>
</feature>
<accession>A0AAW4L5Q9</accession>
<evidence type="ECO:0000256" key="9">
    <source>
        <dbReference type="ARBA" id="ARBA00047883"/>
    </source>
</evidence>
<feature type="binding site" evidence="10">
    <location>
        <position position="109"/>
    </location>
    <ligand>
        <name>4-amino-2-methyl-5-(diphosphooxymethyl)pyrimidine</name>
        <dbReference type="ChEBI" id="CHEBI:57841"/>
    </ligand>
</feature>
<proteinExistence type="inferred from homology"/>
<comment type="catalytic activity">
    <reaction evidence="8 10 11">
        <text>2-(2-carboxy-4-methylthiazol-5-yl)ethyl phosphate + 4-amino-2-methyl-5-(diphosphooxymethyl)pyrimidine + 2 H(+) = thiamine phosphate + CO2 + diphosphate</text>
        <dbReference type="Rhea" id="RHEA:47848"/>
        <dbReference type="ChEBI" id="CHEBI:15378"/>
        <dbReference type="ChEBI" id="CHEBI:16526"/>
        <dbReference type="ChEBI" id="CHEBI:33019"/>
        <dbReference type="ChEBI" id="CHEBI:37575"/>
        <dbReference type="ChEBI" id="CHEBI:57841"/>
        <dbReference type="ChEBI" id="CHEBI:62890"/>
        <dbReference type="EC" id="2.5.1.3"/>
    </reaction>
</comment>
<dbReference type="GO" id="GO:0000287">
    <property type="term" value="F:magnesium ion binding"/>
    <property type="evidence" value="ECO:0007669"/>
    <property type="project" value="UniProtKB-UniRule"/>
</dbReference>
<dbReference type="InterPro" id="IPR034291">
    <property type="entry name" value="TMP_synthase"/>
</dbReference>
<comment type="caution">
    <text evidence="10">Lacks conserved residue(s) required for the propagation of feature annotation.</text>
</comment>
<dbReference type="FunFam" id="3.20.20.70:FF:000096">
    <property type="entry name" value="Thiamine-phosphate synthase"/>
    <property type="match status" value="1"/>
</dbReference>
<evidence type="ECO:0000256" key="7">
    <source>
        <dbReference type="ARBA" id="ARBA00047334"/>
    </source>
</evidence>
<evidence type="ECO:0000256" key="4">
    <source>
        <dbReference type="ARBA" id="ARBA00022723"/>
    </source>
</evidence>
<dbReference type="SUPFAM" id="SSF51391">
    <property type="entry name" value="Thiamin phosphate synthase"/>
    <property type="match status" value="1"/>
</dbReference>
<evidence type="ECO:0000259" key="13">
    <source>
        <dbReference type="Pfam" id="PF02581"/>
    </source>
</evidence>
<evidence type="ECO:0000256" key="12">
    <source>
        <dbReference type="RuleBase" id="RU004253"/>
    </source>
</evidence>
<dbReference type="Pfam" id="PF02581">
    <property type="entry name" value="TMP-TENI"/>
    <property type="match status" value="1"/>
</dbReference>
<evidence type="ECO:0000256" key="11">
    <source>
        <dbReference type="RuleBase" id="RU003826"/>
    </source>
</evidence>
<dbReference type="InterPro" id="IPR036206">
    <property type="entry name" value="ThiamineP_synth_sf"/>
</dbReference>
<evidence type="ECO:0000256" key="6">
    <source>
        <dbReference type="ARBA" id="ARBA00022977"/>
    </source>
</evidence>
<comment type="cofactor">
    <cofactor evidence="10">
        <name>Mg(2+)</name>
        <dbReference type="ChEBI" id="CHEBI:18420"/>
    </cofactor>
    <text evidence="10">Binds 1 Mg(2+) ion per subunit.</text>
</comment>
<feature type="binding site" evidence="10">
    <location>
        <begin position="38"/>
        <end position="42"/>
    </location>
    <ligand>
        <name>4-amino-2-methyl-5-(diphosphooxymethyl)pyrimidine</name>
        <dbReference type="ChEBI" id="CHEBI:57841"/>
    </ligand>
</feature>
<organism evidence="14 15">
    <name type="scientific">Geoanaerobacter pelophilus</name>
    <dbReference type="NCBI Taxonomy" id="60036"/>
    <lineage>
        <taxon>Bacteria</taxon>
        <taxon>Pseudomonadati</taxon>
        <taxon>Thermodesulfobacteriota</taxon>
        <taxon>Desulfuromonadia</taxon>
        <taxon>Geobacterales</taxon>
        <taxon>Geobacteraceae</taxon>
        <taxon>Geoanaerobacter</taxon>
    </lineage>
</organism>
<dbReference type="PANTHER" id="PTHR20857:SF15">
    <property type="entry name" value="THIAMINE-PHOSPHATE SYNTHASE"/>
    <property type="match status" value="1"/>
</dbReference>
<keyword evidence="5 10" id="KW-0460">Magnesium</keyword>
<dbReference type="NCBIfam" id="TIGR00693">
    <property type="entry name" value="thiE"/>
    <property type="match status" value="1"/>
</dbReference>
<evidence type="ECO:0000256" key="1">
    <source>
        <dbReference type="ARBA" id="ARBA00003814"/>
    </source>
</evidence>
<feature type="domain" description="Thiamine phosphate synthase/TenI" evidence="13">
    <location>
        <begin position="8"/>
        <end position="189"/>
    </location>
</feature>
<gene>
    <name evidence="10 14" type="primary">thiE</name>
    <name evidence="14" type="ORF">KI809_03560</name>
</gene>
<feature type="binding site" evidence="10">
    <location>
        <position position="70"/>
    </location>
    <ligand>
        <name>4-amino-2-methyl-5-(diphosphooxymethyl)pyrimidine</name>
        <dbReference type="ChEBI" id="CHEBI:57841"/>
    </ligand>
</feature>
<name>A0AAW4L5Q9_9BACT</name>
<dbReference type="RefSeq" id="WP_214170502.1">
    <property type="nucleotide sequence ID" value="NZ_JAHCVJ010000001.1"/>
</dbReference>
<comment type="catalytic activity">
    <reaction evidence="9 10 11">
        <text>2-[(2R,5Z)-2-carboxy-4-methylthiazol-5(2H)-ylidene]ethyl phosphate + 4-amino-2-methyl-5-(diphosphooxymethyl)pyrimidine + 2 H(+) = thiamine phosphate + CO2 + diphosphate</text>
        <dbReference type="Rhea" id="RHEA:47844"/>
        <dbReference type="ChEBI" id="CHEBI:15378"/>
        <dbReference type="ChEBI" id="CHEBI:16526"/>
        <dbReference type="ChEBI" id="CHEBI:33019"/>
        <dbReference type="ChEBI" id="CHEBI:37575"/>
        <dbReference type="ChEBI" id="CHEBI:57841"/>
        <dbReference type="ChEBI" id="CHEBI:62899"/>
        <dbReference type="EC" id="2.5.1.3"/>
    </reaction>
</comment>
<keyword evidence="6 10" id="KW-0784">Thiamine biosynthesis</keyword>
<dbReference type="GO" id="GO:0005737">
    <property type="term" value="C:cytoplasm"/>
    <property type="evidence" value="ECO:0007669"/>
    <property type="project" value="TreeGrafter"/>
</dbReference>
<evidence type="ECO:0000256" key="2">
    <source>
        <dbReference type="ARBA" id="ARBA00005165"/>
    </source>
</evidence>
<dbReference type="InterPro" id="IPR022998">
    <property type="entry name" value="ThiamineP_synth_TenI"/>
</dbReference>
<comment type="catalytic activity">
    <reaction evidence="7 10 11">
        <text>4-methyl-5-(2-phosphooxyethyl)-thiazole + 4-amino-2-methyl-5-(diphosphooxymethyl)pyrimidine + H(+) = thiamine phosphate + diphosphate</text>
        <dbReference type="Rhea" id="RHEA:22328"/>
        <dbReference type="ChEBI" id="CHEBI:15378"/>
        <dbReference type="ChEBI" id="CHEBI:33019"/>
        <dbReference type="ChEBI" id="CHEBI:37575"/>
        <dbReference type="ChEBI" id="CHEBI:57841"/>
        <dbReference type="ChEBI" id="CHEBI:58296"/>
        <dbReference type="EC" id="2.5.1.3"/>
    </reaction>
</comment>
<sequence>MMPVDFDLYLITDCSQAKSGNLIETVEAALHGGVRAIQLREKNLSSHELYQLAREFRSLTSRFKARLFINDRIDIALAVDADGVHLGENSIPTAAARDLLGKDKLIGVSCHSLERAVTAEASGGDFITFGPVFFTPSKACYGDPVGLVRLAETVAGLTIPVFGLGGVTSGNLQQVLDSGAHGIALISAIIAAEQPQQAAEGVLSTLRRIKTTLQS</sequence>
<evidence type="ECO:0000256" key="3">
    <source>
        <dbReference type="ARBA" id="ARBA00022679"/>
    </source>
</evidence>
<dbReference type="GO" id="GO:0009229">
    <property type="term" value="P:thiamine diphosphate biosynthetic process"/>
    <property type="evidence" value="ECO:0007669"/>
    <property type="project" value="UniProtKB-UniRule"/>
</dbReference>
<evidence type="ECO:0000256" key="5">
    <source>
        <dbReference type="ARBA" id="ARBA00022842"/>
    </source>
</evidence>
<keyword evidence="3 10" id="KW-0808">Transferase</keyword>
<feature type="binding site" evidence="10">
    <location>
        <position position="71"/>
    </location>
    <ligand>
        <name>Mg(2+)</name>
        <dbReference type="ChEBI" id="CHEBI:18420"/>
    </ligand>
</feature>
<dbReference type="HAMAP" id="MF_00097">
    <property type="entry name" value="TMP_synthase"/>
    <property type="match status" value="1"/>
</dbReference>
<feature type="binding site" evidence="10">
    <location>
        <position position="166"/>
    </location>
    <ligand>
        <name>2-[(2R,5Z)-2-carboxy-4-methylthiazol-5(2H)-ylidene]ethyl phosphate</name>
        <dbReference type="ChEBI" id="CHEBI:62899"/>
    </ligand>
</feature>
<dbReference type="PANTHER" id="PTHR20857">
    <property type="entry name" value="THIAMINE-PHOSPHATE PYROPHOSPHORYLASE"/>
    <property type="match status" value="1"/>
</dbReference>
<dbReference type="GO" id="GO:0004789">
    <property type="term" value="F:thiamine-phosphate diphosphorylase activity"/>
    <property type="evidence" value="ECO:0007669"/>
    <property type="project" value="UniProtKB-UniRule"/>
</dbReference>
<dbReference type="InterPro" id="IPR013785">
    <property type="entry name" value="Aldolase_TIM"/>
</dbReference>
<evidence type="ECO:0000313" key="15">
    <source>
        <dbReference type="Proteomes" id="UP000811899"/>
    </source>
</evidence>
<keyword evidence="15" id="KW-1185">Reference proteome</keyword>
<reference evidence="14 15" key="1">
    <citation type="submission" date="2021-05" db="EMBL/GenBank/DDBJ databases">
        <title>The draft genome of Geobacter pelophilus DSM 12255.</title>
        <authorList>
            <person name="Xu Z."/>
            <person name="Masuda Y."/>
            <person name="Itoh H."/>
            <person name="Senoo K."/>
        </authorList>
    </citation>
    <scope>NUCLEOTIDE SEQUENCE [LARGE SCALE GENOMIC DNA]</scope>
    <source>
        <strain evidence="14 15">DSM 12255</strain>
    </source>
</reference>
<comment type="similarity">
    <text evidence="10 11">Belongs to the thiamine-phosphate synthase family.</text>
</comment>
<feature type="binding site" evidence="10">
    <location>
        <position position="138"/>
    </location>
    <ligand>
        <name>4-amino-2-methyl-5-(diphosphooxymethyl)pyrimidine</name>
        <dbReference type="ChEBI" id="CHEBI:57841"/>
    </ligand>
</feature>
<dbReference type="EMBL" id="JAHCVJ010000001">
    <property type="protein sequence ID" value="MBT0663369.1"/>
    <property type="molecule type" value="Genomic_DNA"/>
</dbReference>
<dbReference type="AlphaFoldDB" id="A0AAW4L5Q9"/>